<dbReference type="EMBL" id="WBKA01000002">
    <property type="protein sequence ID" value="KAB1633045.1"/>
    <property type="molecule type" value="Genomic_DNA"/>
</dbReference>
<keyword evidence="15" id="KW-1185">Reference proteome</keyword>
<evidence type="ECO:0000256" key="3">
    <source>
        <dbReference type="ARBA" id="ARBA00022598"/>
    </source>
</evidence>
<keyword evidence="3 11" id="KW-0436">Ligase</keyword>
<evidence type="ECO:0000259" key="12">
    <source>
        <dbReference type="Pfam" id="PF00117"/>
    </source>
</evidence>
<reference evidence="14 15" key="1">
    <citation type="submission" date="2019-09" db="EMBL/GenBank/DDBJ databases">
        <title>Phylogeny of genus Pseudoclavibacter and closely related genus.</title>
        <authorList>
            <person name="Li Y."/>
        </authorList>
    </citation>
    <scope>NUCLEOTIDE SEQUENCE [LARGE SCALE GENOMIC DNA]</scope>
    <source>
        <strain evidence="14 15">JCM 16921</strain>
    </source>
</reference>
<comment type="subunit">
    <text evidence="11">Homotetramer.</text>
</comment>
<feature type="binding site" evidence="11">
    <location>
        <position position="236"/>
    </location>
    <ligand>
        <name>CTP</name>
        <dbReference type="ChEBI" id="CHEBI:37563"/>
        <note>allosteric inhibitor</note>
    </ligand>
</feature>
<protein>
    <recommendedName>
        <fullName evidence="11">CTP synthase</fullName>
        <ecNumber evidence="11">6.3.4.2</ecNumber>
    </recommendedName>
    <alternativeName>
        <fullName evidence="11">Cytidine 5'-triphosphate synthase</fullName>
    </alternativeName>
    <alternativeName>
        <fullName evidence="11">Cytidine triphosphate synthetase</fullName>
        <shortName evidence="11">CTP synthetase</shortName>
        <shortName evidence="11">CTPS</shortName>
    </alternativeName>
    <alternativeName>
        <fullName evidence="11">UTP--ammonia ligase</fullName>
    </alternativeName>
</protein>
<dbReference type="RefSeq" id="WP_158035967.1">
    <property type="nucleotide sequence ID" value="NZ_BAAAZV010000003.1"/>
</dbReference>
<evidence type="ECO:0000256" key="8">
    <source>
        <dbReference type="ARBA" id="ARBA00022962"/>
    </source>
</evidence>
<feature type="binding site" evidence="11">
    <location>
        <position position="79"/>
    </location>
    <ligand>
        <name>ATP</name>
        <dbReference type="ChEBI" id="CHEBI:30616"/>
    </ligand>
</feature>
<comment type="similarity">
    <text evidence="2 11">Belongs to the CTP synthase family.</text>
</comment>
<dbReference type="SUPFAM" id="SSF52540">
    <property type="entry name" value="P-loop containing nucleoside triphosphate hydrolases"/>
    <property type="match status" value="1"/>
</dbReference>
<dbReference type="CDD" id="cd03113">
    <property type="entry name" value="CTPS_N"/>
    <property type="match status" value="1"/>
</dbReference>
<keyword evidence="8 11" id="KW-0315">Glutamine amidotransferase</keyword>
<dbReference type="AlphaFoldDB" id="A0A7C8FRP6"/>
<feature type="binding site" evidence="11">
    <location>
        <position position="418"/>
    </location>
    <ligand>
        <name>L-glutamine</name>
        <dbReference type="ChEBI" id="CHEBI:58359"/>
    </ligand>
</feature>
<dbReference type="Gene3D" id="3.40.50.300">
    <property type="entry name" value="P-loop containing nucleotide triphosphate hydrolases"/>
    <property type="match status" value="1"/>
</dbReference>
<keyword evidence="7 11" id="KW-0460">Magnesium</keyword>
<dbReference type="NCBIfam" id="TIGR00337">
    <property type="entry name" value="PyrG"/>
    <property type="match status" value="1"/>
</dbReference>
<evidence type="ECO:0000256" key="11">
    <source>
        <dbReference type="HAMAP-Rule" id="MF_01227"/>
    </source>
</evidence>
<keyword evidence="9 11" id="KW-0665">Pyrimidine biosynthesis</keyword>
<name>A0A7C8FRP6_9MICO</name>
<feature type="active site" evidence="11">
    <location>
        <position position="525"/>
    </location>
</feature>
<feature type="domain" description="CTP synthase N-terminal" evidence="13">
    <location>
        <begin position="11"/>
        <end position="279"/>
    </location>
</feature>
<dbReference type="GO" id="GO:0005829">
    <property type="term" value="C:cytosol"/>
    <property type="evidence" value="ECO:0007669"/>
    <property type="project" value="TreeGrafter"/>
</dbReference>
<comment type="function">
    <text evidence="11">Catalyzes the ATP-dependent amination of UTP to CTP with either L-glutamine or ammonia as the source of nitrogen. Regulates intracellular CTP levels through interactions with the four ribonucleotide triphosphates.</text>
</comment>
<feature type="binding site" evidence="11">
    <location>
        <position position="367"/>
    </location>
    <ligand>
        <name>L-glutamine</name>
        <dbReference type="ChEBI" id="CHEBI:58359"/>
    </ligand>
</feature>
<evidence type="ECO:0000256" key="4">
    <source>
        <dbReference type="ARBA" id="ARBA00022723"/>
    </source>
</evidence>
<dbReference type="GO" id="GO:0046872">
    <property type="term" value="F:metal ion binding"/>
    <property type="evidence" value="ECO:0007669"/>
    <property type="project" value="UniProtKB-KW"/>
</dbReference>
<feature type="binding site" evidence="11">
    <location>
        <position position="21"/>
    </location>
    <ligand>
        <name>UTP</name>
        <dbReference type="ChEBI" id="CHEBI:46398"/>
    </ligand>
</feature>
<feature type="binding site" evidence="11">
    <location>
        <position position="254"/>
    </location>
    <ligand>
        <name>ATP</name>
        <dbReference type="ChEBI" id="CHEBI:30616"/>
    </ligand>
</feature>
<dbReference type="InterPro" id="IPR017456">
    <property type="entry name" value="CTP_synthase_N"/>
</dbReference>
<feature type="binding site" evidence="11">
    <location>
        <position position="21"/>
    </location>
    <ligand>
        <name>CTP</name>
        <dbReference type="ChEBI" id="CHEBI:37563"/>
        <note>allosteric inhibitor</note>
    </ligand>
</feature>
<dbReference type="NCBIfam" id="NF003792">
    <property type="entry name" value="PRK05380.1"/>
    <property type="match status" value="1"/>
</dbReference>
<dbReference type="Proteomes" id="UP000481339">
    <property type="component" value="Unassembled WGS sequence"/>
</dbReference>
<gene>
    <name evidence="11" type="primary">pyrG</name>
    <name evidence="14" type="ORF">F8O02_04160</name>
</gene>
<feature type="binding site" evidence="11">
    <location>
        <position position="153"/>
    </location>
    <ligand>
        <name>Mg(2+)</name>
        <dbReference type="ChEBI" id="CHEBI:18420"/>
    </ligand>
</feature>
<feature type="active site" description="Nucleophile; for glutamine hydrolysis" evidence="11">
    <location>
        <position position="394"/>
    </location>
</feature>
<evidence type="ECO:0000256" key="9">
    <source>
        <dbReference type="ARBA" id="ARBA00022975"/>
    </source>
</evidence>
<evidence type="ECO:0000256" key="10">
    <source>
        <dbReference type="ARBA" id="ARBA00047781"/>
    </source>
</evidence>
<keyword evidence="5 11" id="KW-0547">Nucleotide-binding</keyword>
<keyword evidence="6 11" id="KW-0067">ATP-binding</keyword>
<comment type="miscellaneous">
    <text evidence="11">CTPSs have evolved a hybrid strategy for distinguishing between UTP and CTP. The overlapping regions of the product feedback inhibitory and substrate sites recognize a common feature in both compounds, the triphosphate moiety. To differentiate isosteric substrate and product pyrimidine rings, an additional pocket far from the expected kinase/ligase catalytic site, specifically recognizes the cytosine and ribose portions of the product inhibitor.</text>
</comment>
<comment type="catalytic activity">
    <reaction evidence="10 11">
        <text>UTP + L-glutamine + ATP + H2O = CTP + L-glutamate + ADP + phosphate + 2 H(+)</text>
        <dbReference type="Rhea" id="RHEA:26426"/>
        <dbReference type="ChEBI" id="CHEBI:15377"/>
        <dbReference type="ChEBI" id="CHEBI:15378"/>
        <dbReference type="ChEBI" id="CHEBI:29985"/>
        <dbReference type="ChEBI" id="CHEBI:30616"/>
        <dbReference type="ChEBI" id="CHEBI:37563"/>
        <dbReference type="ChEBI" id="CHEBI:43474"/>
        <dbReference type="ChEBI" id="CHEBI:46398"/>
        <dbReference type="ChEBI" id="CHEBI:58359"/>
        <dbReference type="ChEBI" id="CHEBI:456216"/>
        <dbReference type="EC" id="6.3.4.2"/>
    </reaction>
</comment>
<dbReference type="GO" id="GO:0003883">
    <property type="term" value="F:CTP synthase activity"/>
    <property type="evidence" value="ECO:0007669"/>
    <property type="project" value="UniProtKB-UniRule"/>
</dbReference>
<comment type="caution">
    <text evidence="14">The sequence shown here is derived from an EMBL/GenBank/DDBJ whole genome shotgun (WGS) entry which is preliminary data.</text>
</comment>
<dbReference type="InterPro" id="IPR029062">
    <property type="entry name" value="Class_I_gatase-like"/>
</dbReference>
<dbReference type="GO" id="GO:0097268">
    <property type="term" value="C:cytoophidium"/>
    <property type="evidence" value="ECO:0007669"/>
    <property type="project" value="UniProtKB-ARBA"/>
</dbReference>
<dbReference type="InterPro" id="IPR027417">
    <property type="entry name" value="P-loop_NTPase"/>
</dbReference>
<dbReference type="GO" id="GO:0042802">
    <property type="term" value="F:identical protein binding"/>
    <property type="evidence" value="ECO:0007669"/>
    <property type="project" value="TreeGrafter"/>
</dbReference>
<feature type="binding site" evidence="11">
    <location>
        <begin position="200"/>
        <end position="205"/>
    </location>
    <ligand>
        <name>UTP</name>
        <dbReference type="ChEBI" id="CHEBI:46398"/>
    </ligand>
</feature>
<comment type="catalytic activity">
    <reaction evidence="11">
        <text>UTP + NH4(+) + ATP = CTP + ADP + phosphate + 2 H(+)</text>
        <dbReference type="Rhea" id="RHEA:16597"/>
        <dbReference type="ChEBI" id="CHEBI:15378"/>
        <dbReference type="ChEBI" id="CHEBI:28938"/>
        <dbReference type="ChEBI" id="CHEBI:30616"/>
        <dbReference type="ChEBI" id="CHEBI:37563"/>
        <dbReference type="ChEBI" id="CHEBI:43474"/>
        <dbReference type="ChEBI" id="CHEBI:46398"/>
        <dbReference type="ChEBI" id="CHEBI:456216"/>
    </reaction>
</comment>
<feature type="binding site" evidence="11">
    <location>
        <position position="79"/>
    </location>
    <ligand>
        <name>Mg(2+)</name>
        <dbReference type="ChEBI" id="CHEBI:18420"/>
    </ligand>
</feature>
<dbReference type="UniPathway" id="UPA00159">
    <property type="reaction ID" value="UER00277"/>
</dbReference>
<evidence type="ECO:0000256" key="1">
    <source>
        <dbReference type="ARBA" id="ARBA00005171"/>
    </source>
</evidence>
<keyword evidence="4 11" id="KW-0479">Metal-binding</keyword>
<dbReference type="FunFam" id="3.40.50.300:FF:000009">
    <property type="entry name" value="CTP synthase"/>
    <property type="match status" value="1"/>
</dbReference>
<feature type="binding site" evidence="11">
    <location>
        <position position="236"/>
    </location>
    <ligand>
        <name>UTP</name>
        <dbReference type="ChEBI" id="CHEBI:46398"/>
    </ligand>
</feature>
<dbReference type="CDD" id="cd01746">
    <property type="entry name" value="GATase1_CTP_Synthase"/>
    <property type="match status" value="1"/>
</dbReference>
<dbReference type="PANTHER" id="PTHR11550">
    <property type="entry name" value="CTP SYNTHASE"/>
    <property type="match status" value="1"/>
</dbReference>
<comment type="pathway">
    <text evidence="1 11">Pyrimidine metabolism; CTP biosynthesis via de novo pathway; CTP from UDP: step 2/2.</text>
</comment>
<evidence type="ECO:0000256" key="5">
    <source>
        <dbReference type="ARBA" id="ARBA00022741"/>
    </source>
</evidence>
<organism evidence="14 15">
    <name type="scientific">Pseudoclavibacter caeni</name>
    <dbReference type="NCBI Taxonomy" id="908846"/>
    <lineage>
        <taxon>Bacteria</taxon>
        <taxon>Bacillati</taxon>
        <taxon>Actinomycetota</taxon>
        <taxon>Actinomycetes</taxon>
        <taxon>Micrococcales</taxon>
        <taxon>Microbacteriaceae</taxon>
        <taxon>Pseudoclavibacter</taxon>
    </lineage>
</organism>
<dbReference type="HAMAP" id="MF_01227">
    <property type="entry name" value="PyrG"/>
    <property type="match status" value="1"/>
</dbReference>
<evidence type="ECO:0000256" key="2">
    <source>
        <dbReference type="ARBA" id="ARBA00007533"/>
    </source>
</evidence>
<dbReference type="PANTHER" id="PTHR11550:SF0">
    <property type="entry name" value="CTP SYNTHASE-RELATED"/>
    <property type="match status" value="1"/>
</dbReference>
<dbReference type="Pfam" id="PF06418">
    <property type="entry name" value="CTP_synth_N"/>
    <property type="match status" value="1"/>
</dbReference>
<evidence type="ECO:0000259" key="13">
    <source>
        <dbReference type="Pfam" id="PF06418"/>
    </source>
</evidence>
<comment type="caution">
    <text evidence="11">Lacks conserved residue(s) required for the propagation of feature annotation.</text>
</comment>
<feature type="domain" description="Glutamine amidotransferase" evidence="12">
    <location>
        <begin position="314"/>
        <end position="543"/>
    </location>
</feature>
<dbReference type="Gene3D" id="3.40.50.880">
    <property type="match status" value="1"/>
</dbReference>
<dbReference type="GO" id="GO:0005524">
    <property type="term" value="F:ATP binding"/>
    <property type="evidence" value="ECO:0007669"/>
    <property type="project" value="UniProtKB-KW"/>
</dbReference>
<dbReference type="InterPro" id="IPR004468">
    <property type="entry name" value="CTP_synthase"/>
</dbReference>
<feature type="binding site" evidence="11">
    <location>
        <begin position="22"/>
        <end position="27"/>
    </location>
    <ligand>
        <name>ATP</name>
        <dbReference type="ChEBI" id="CHEBI:30616"/>
    </ligand>
</feature>
<feature type="region of interest" description="Amidoligase domain" evidence="11">
    <location>
        <begin position="1"/>
        <end position="279"/>
    </location>
</feature>
<evidence type="ECO:0000256" key="7">
    <source>
        <dbReference type="ARBA" id="ARBA00022842"/>
    </source>
</evidence>
<dbReference type="InterPro" id="IPR017926">
    <property type="entry name" value="GATASE"/>
</dbReference>
<sequence length="580" mass="62928">MADAQSTRTVKQIFVTGGVVSSLGKGLTAASLGHILRASGVRVVMQKLDPYLNVDPGTMNPFQHGEVFVTEDGAETDLDIGHYERFLDINLSQAANVTTGQVYSTVIAKERRGEYLGDTVQVIPHITDEIKSRMRAQATPHDGEDLPDVIITEVGGTVGDIESQPFLEAARQVRQQLGRDNVFFVHVSLVPYIGPSGELKTKPTQHSVAALRSIGIQPDAIVLRSDRPVGEGIKAKIALMCNVEIGAVVNCPDAASIYDIPTIIHSEGLDRVITDQLHLPAHEVDWSRWQPVLDAVHHPRHEVTVGLVGKYIDLPDAYLSVTEALHAGGFAHATKVNVRWIPSDSLLDERVRERELGTVDAICVPGGFGIRGIEGKLAGLAWARENRLPALGLCLGLQCMVIEYARHRAGLAEASSSEFEPDTPQPVIATMAEQVDILAAGDLGGTMRLGSYPAVLAEGSLVAGLYGTTQVTERHRHRYEVNNAYRDRIAEAGMRFSGTSPDGHLVEFVELPVEEHPFYVGTQAHPEFKSRPTAPHPLFAGLVGAALERQQATRLFDETEDVSVSVEVDVEARAEGHADR</sequence>
<feature type="binding site" evidence="11">
    <location>
        <begin position="200"/>
        <end position="205"/>
    </location>
    <ligand>
        <name>CTP</name>
        <dbReference type="ChEBI" id="CHEBI:37563"/>
        <note>allosteric inhibitor</note>
    </ligand>
</feature>
<dbReference type="Pfam" id="PF00117">
    <property type="entry name" value="GATase"/>
    <property type="match status" value="1"/>
</dbReference>
<dbReference type="OrthoDB" id="9801107at2"/>
<dbReference type="PROSITE" id="PS51273">
    <property type="entry name" value="GATASE_TYPE_1"/>
    <property type="match status" value="1"/>
</dbReference>
<comment type="catalytic activity">
    <reaction evidence="11">
        <text>L-glutamine + H2O = L-glutamate + NH4(+)</text>
        <dbReference type="Rhea" id="RHEA:15889"/>
        <dbReference type="ChEBI" id="CHEBI:15377"/>
        <dbReference type="ChEBI" id="CHEBI:28938"/>
        <dbReference type="ChEBI" id="CHEBI:29985"/>
        <dbReference type="ChEBI" id="CHEBI:58359"/>
    </reaction>
</comment>
<dbReference type="FunFam" id="3.40.50.880:FF:000002">
    <property type="entry name" value="CTP synthase"/>
    <property type="match status" value="1"/>
</dbReference>
<feature type="active site" evidence="11">
    <location>
        <position position="527"/>
    </location>
</feature>
<evidence type="ECO:0000256" key="6">
    <source>
        <dbReference type="ARBA" id="ARBA00022840"/>
    </source>
</evidence>
<dbReference type="InterPro" id="IPR033828">
    <property type="entry name" value="GATase1_CTP_Synthase"/>
</dbReference>
<dbReference type="SUPFAM" id="SSF52317">
    <property type="entry name" value="Class I glutamine amidotransferase-like"/>
    <property type="match status" value="1"/>
</dbReference>
<dbReference type="GO" id="GO:0044210">
    <property type="term" value="P:'de novo' CTP biosynthetic process"/>
    <property type="evidence" value="ECO:0007669"/>
    <property type="project" value="UniProtKB-UniRule"/>
</dbReference>
<dbReference type="GO" id="GO:0019856">
    <property type="term" value="P:pyrimidine nucleobase biosynthetic process"/>
    <property type="evidence" value="ECO:0007669"/>
    <property type="project" value="TreeGrafter"/>
</dbReference>
<evidence type="ECO:0000313" key="14">
    <source>
        <dbReference type="EMBL" id="KAB1633045.1"/>
    </source>
</evidence>
<feature type="binding site" evidence="11">
    <location>
        <begin position="395"/>
        <end position="398"/>
    </location>
    <ligand>
        <name>L-glutamine</name>
        <dbReference type="ChEBI" id="CHEBI:58359"/>
    </ligand>
</feature>
<feature type="binding site" evidence="11">
    <location>
        <begin position="160"/>
        <end position="162"/>
    </location>
    <ligand>
        <name>CTP</name>
        <dbReference type="ChEBI" id="CHEBI:37563"/>
        <note>allosteric inhibitor</note>
    </ligand>
</feature>
<comment type="activity regulation">
    <text evidence="11">Allosterically activated by GTP, when glutamine is the substrate; GTP has no effect on the reaction when ammonia is the substrate. The allosteric effector GTP functions by stabilizing the protein conformation that binds the tetrahedral intermediate(s) formed during glutamine hydrolysis. Inhibited by the product CTP, via allosteric rather than competitive inhibition.</text>
</comment>
<feature type="binding site" evidence="11">
    <location>
        <position position="478"/>
    </location>
    <ligand>
        <name>L-glutamine</name>
        <dbReference type="ChEBI" id="CHEBI:58359"/>
    </ligand>
</feature>
<accession>A0A7C8FRP6</accession>
<proteinExistence type="inferred from homology"/>
<dbReference type="EC" id="6.3.4.2" evidence="11"/>
<evidence type="ECO:0000313" key="15">
    <source>
        <dbReference type="Proteomes" id="UP000481339"/>
    </source>
</evidence>